<dbReference type="OrthoDB" id="3647at2759"/>
<dbReference type="CDD" id="cd02440">
    <property type="entry name" value="AdoMet_MTases"/>
    <property type="match status" value="1"/>
</dbReference>
<sequence length="257" mass="28325">MLSAKTTMAHHHHHHGHGHEHHGQGVDFAAANKEYFSTHVSDFDKPSVTELAIKVTKAMREHYPFDKNSTTVMDFACGAGHISRELGPYSKSIVGVDITQGLVDAYNKRATEKGIPPEEMHAVCVELKGEEGELDGRKFDVITCSMSYHHFGSVEAITKMLAFFLKPGGALLIVDILNKPENAAEVPKIPEKYRHVIAHTSGFKEEKFRAVMQGAGLITAVFIPEAMDFTFLFNEEEEGEGSVTGKLFFTKAVKPSA</sequence>
<gene>
    <name evidence="3" type="ORF">AAE3_LOCUS3334</name>
</gene>
<dbReference type="Gene3D" id="3.40.50.150">
    <property type="entry name" value="Vaccinia Virus protein VP39"/>
    <property type="match status" value="1"/>
</dbReference>
<evidence type="ECO:0000313" key="4">
    <source>
        <dbReference type="Proteomes" id="UP000467700"/>
    </source>
</evidence>
<keyword evidence="1" id="KW-0808">Transferase</keyword>
<dbReference type="GO" id="GO:0016740">
    <property type="term" value="F:transferase activity"/>
    <property type="evidence" value="ECO:0007669"/>
    <property type="project" value="UniProtKB-KW"/>
</dbReference>
<dbReference type="InterPro" id="IPR029063">
    <property type="entry name" value="SAM-dependent_MTases_sf"/>
</dbReference>
<evidence type="ECO:0008006" key="5">
    <source>
        <dbReference type="Google" id="ProtNLM"/>
    </source>
</evidence>
<feature type="region of interest" description="Disordered" evidence="2">
    <location>
        <begin position="1"/>
        <end position="24"/>
    </location>
</feature>
<dbReference type="PANTHER" id="PTHR43861:SF3">
    <property type="entry name" value="PUTATIVE (AFU_ORTHOLOGUE AFUA_2G14390)-RELATED"/>
    <property type="match status" value="1"/>
</dbReference>
<dbReference type="Pfam" id="PF13489">
    <property type="entry name" value="Methyltransf_23"/>
    <property type="match status" value="1"/>
</dbReference>
<dbReference type="Proteomes" id="UP000467700">
    <property type="component" value="Unassembled WGS sequence"/>
</dbReference>
<accession>A0A8S0VQR7</accession>
<comment type="caution">
    <text evidence="3">The sequence shown here is derived from an EMBL/GenBank/DDBJ whole genome shotgun (WGS) entry which is preliminary data.</text>
</comment>
<protein>
    <recommendedName>
        <fullName evidence="5">S-adenosyl-L-methionine-dependent methyltransferase</fullName>
    </recommendedName>
</protein>
<evidence type="ECO:0000256" key="1">
    <source>
        <dbReference type="ARBA" id="ARBA00022679"/>
    </source>
</evidence>
<evidence type="ECO:0000256" key="2">
    <source>
        <dbReference type="SAM" id="MobiDB-lite"/>
    </source>
</evidence>
<dbReference type="EMBL" id="CACVBS010000031">
    <property type="protein sequence ID" value="CAA7260915.1"/>
    <property type="molecule type" value="Genomic_DNA"/>
</dbReference>
<reference evidence="3 4" key="1">
    <citation type="submission" date="2020-01" db="EMBL/GenBank/DDBJ databases">
        <authorList>
            <person name="Gupta K D."/>
        </authorList>
    </citation>
    <scope>NUCLEOTIDE SEQUENCE [LARGE SCALE GENOMIC DNA]</scope>
</reference>
<feature type="compositionally biased region" description="Basic residues" evidence="2">
    <location>
        <begin position="8"/>
        <end position="20"/>
    </location>
</feature>
<dbReference type="PANTHER" id="PTHR43861">
    <property type="entry name" value="TRANS-ACONITATE 2-METHYLTRANSFERASE-RELATED"/>
    <property type="match status" value="1"/>
</dbReference>
<dbReference type="AlphaFoldDB" id="A0A8S0VQR7"/>
<keyword evidence="4" id="KW-1185">Reference proteome</keyword>
<name>A0A8S0VQR7_CYCAE</name>
<dbReference type="SUPFAM" id="SSF53335">
    <property type="entry name" value="S-adenosyl-L-methionine-dependent methyltransferases"/>
    <property type="match status" value="1"/>
</dbReference>
<organism evidence="3 4">
    <name type="scientific">Cyclocybe aegerita</name>
    <name type="common">Black poplar mushroom</name>
    <name type="synonym">Agrocybe aegerita</name>
    <dbReference type="NCBI Taxonomy" id="1973307"/>
    <lineage>
        <taxon>Eukaryota</taxon>
        <taxon>Fungi</taxon>
        <taxon>Dikarya</taxon>
        <taxon>Basidiomycota</taxon>
        <taxon>Agaricomycotina</taxon>
        <taxon>Agaricomycetes</taxon>
        <taxon>Agaricomycetidae</taxon>
        <taxon>Agaricales</taxon>
        <taxon>Agaricineae</taxon>
        <taxon>Bolbitiaceae</taxon>
        <taxon>Cyclocybe</taxon>
    </lineage>
</organism>
<evidence type="ECO:0000313" key="3">
    <source>
        <dbReference type="EMBL" id="CAA7260915.1"/>
    </source>
</evidence>
<proteinExistence type="predicted"/>